<dbReference type="EMBL" id="MBFR01000328">
    <property type="protein sequence ID" value="PVU89268.1"/>
    <property type="molecule type" value="Genomic_DNA"/>
</dbReference>
<gene>
    <name evidence="1" type="ORF">BB561_005458</name>
</gene>
<protein>
    <submittedName>
        <fullName evidence="1">Uncharacterized protein</fullName>
    </submittedName>
</protein>
<keyword evidence="2" id="KW-1185">Reference proteome</keyword>
<sequence length="510" mass="57177">MHVAQQEKRKPTIVDPYISTNMPDTYLKVYHKLAKAFPTIVKKIFCLPLAGKKIKEAIISCPKSSTIKYLPPVVSETASTTAKKADSVIYNMQATLANITRSIDLILLLNLAAAILQLRMDTVHREINLAVKPSHISETYTEPLFKPEALYALVTAKNATRRAGLHKTTWLQTITQPQTINKVFAGRVAAEQKGISRLPLWPSLGKASLLVLPACLCQDFELFIEIGEITKNNNFSILKQSSDYRGDKKKKHNIYIKGLEKTTKSRETYAEKSKTHKSKKNIPSELQNFIGKALNITSTGNVNSFSLRPLNAEACLRAQKQSTSKIDYMDINSISYRACNTELNALKNLIKNMRRAVISVRDIKLKIFTDSSNTAWGIVAGFLTYVPSILNPADVSSRLIAQTELSISDQRFRQLNKLLQGSKAKNFSTQLKIVGKSILLPTFEPDNTSDQKSTPGENNAENYSLVLAKKRKFTLIEKQALALNCMEDQRRAFKNQGLENYAVDFIVYNK</sequence>
<reference evidence="1 2" key="1">
    <citation type="journal article" date="2018" name="MBio">
        <title>Comparative Genomics Reveals the Core Gene Toolbox for the Fungus-Insect Symbiosis.</title>
        <authorList>
            <person name="Wang Y."/>
            <person name="Stata M."/>
            <person name="Wang W."/>
            <person name="Stajich J.E."/>
            <person name="White M.M."/>
            <person name="Moncalvo J.M."/>
        </authorList>
    </citation>
    <scope>NUCLEOTIDE SEQUENCE [LARGE SCALE GENOMIC DNA]</scope>
    <source>
        <strain evidence="1 2">SWE-8-4</strain>
    </source>
</reference>
<proteinExistence type="predicted"/>
<name>A0A2T9YA96_9FUNG</name>
<accession>A0A2T9YA96</accession>
<organism evidence="1 2">
    <name type="scientific">Smittium simulii</name>
    <dbReference type="NCBI Taxonomy" id="133385"/>
    <lineage>
        <taxon>Eukaryota</taxon>
        <taxon>Fungi</taxon>
        <taxon>Fungi incertae sedis</taxon>
        <taxon>Zoopagomycota</taxon>
        <taxon>Kickxellomycotina</taxon>
        <taxon>Harpellomycetes</taxon>
        <taxon>Harpellales</taxon>
        <taxon>Legeriomycetaceae</taxon>
        <taxon>Smittium</taxon>
    </lineage>
</organism>
<comment type="caution">
    <text evidence="1">The sequence shown here is derived from an EMBL/GenBank/DDBJ whole genome shotgun (WGS) entry which is preliminary data.</text>
</comment>
<evidence type="ECO:0000313" key="2">
    <source>
        <dbReference type="Proteomes" id="UP000245383"/>
    </source>
</evidence>
<dbReference type="AlphaFoldDB" id="A0A2T9YA96"/>
<evidence type="ECO:0000313" key="1">
    <source>
        <dbReference type="EMBL" id="PVU89268.1"/>
    </source>
</evidence>
<dbReference type="Proteomes" id="UP000245383">
    <property type="component" value="Unassembled WGS sequence"/>
</dbReference>